<organism evidence="8">
    <name type="scientific">Arabidopsis lyrata subsp. lyrata</name>
    <name type="common">Lyre-leaved rock-cress</name>
    <dbReference type="NCBI Taxonomy" id="81972"/>
    <lineage>
        <taxon>Eukaryota</taxon>
        <taxon>Viridiplantae</taxon>
        <taxon>Streptophyta</taxon>
        <taxon>Embryophyta</taxon>
        <taxon>Tracheophyta</taxon>
        <taxon>Spermatophyta</taxon>
        <taxon>Magnoliopsida</taxon>
        <taxon>eudicotyledons</taxon>
        <taxon>Gunneridae</taxon>
        <taxon>Pentapetalae</taxon>
        <taxon>rosids</taxon>
        <taxon>malvids</taxon>
        <taxon>Brassicales</taxon>
        <taxon>Brassicaceae</taxon>
        <taxon>Camelineae</taxon>
        <taxon>Arabidopsis</taxon>
    </lineage>
</organism>
<dbReference type="PANTHER" id="PTHR21514:SF0">
    <property type="entry name" value="AP-4 COMPLEX ACCESSORY SUBUNIT TEPSIN"/>
    <property type="match status" value="1"/>
</dbReference>
<evidence type="ECO:0000256" key="3">
    <source>
        <dbReference type="ARBA" id="ARBA00023034"/>
    </source>
</evidence>
<dbReference type="PANTHER" id="PTHR21514">
    <property type="entry name" value="AP-4 COMPLEX ACCESSORY SUBUNIT TEPSIN"/>
    <property type="match status" value="1"/>
</dbReference>
<dbReference type="InterPro" id="IPR008942">
    <property type="entry name" value="ENTH_VHS"/>
</dbReference>
<comment type="subcellular location">
    <subcellularLocation>
        <location evidence="1">Cytoplasmic vesicle</location>
    </subcellularLocation>
    <subcellularLocation>
        <location evidence="2">Golgi apparatus</location>
    </subcellularLocation>
</comment>
<dbReference type="PROSITE" id="PS50179">
    <property type="entry name" value="VHS"/>
    <property type="match status" value="1"/>
</dbReference>
<dbReference type="CDD" id="cd03572">
    <property type="entry name" value="ENTH_like_Tepsin"/>
    <property type="match status" value="1"/>
</dbReference>
<dbReference type="GO" id="GO:0043130">
    <property type="term" value="F:ubiquitin binding"/>
    <property type="evidence" value="ECO:0007669"/>
    <property type="project" value="InterPro"/>
</dbReference>
<dbReference type="EMBL" id="GL348715">
    <property type="protein sequence ID" value="EFH59253.1"/>
    <property type="molecule type" value="Genomic_DNA"/>
</dbReference>
<keyword evidence="8" id="KW-1185">Reference proteome</keyword>
<feature type="compositionally biased region" description="Low complexity" evidence="5">
    <location>
        <begin position="243"/>
        <end position="257"/>
    </location>
</feature>
<dbReference type="InterPro" id="IPR035802">
    <property type="entry name" value="ENTH/VHS_tepsin"/>
</dbReference>
<dbReference type="InterPro" id="IPR039273">
    <property type="entry name" value="TEPSIN"/>
</dbReference>
<dbReference type="InterPro" id="IPR002014">
    <property type="entry name" value="VHS_dom"/>
</dbReference>
<evidence type="ECO:0000256" key="2">
    <source>
        <dbReference type="ARBA" id="ARBA00004555"/>
    </source>
</evidence>
<dbReference type="HOGENOM" id="CLU_429860_0_0_1"/>
<feature type="region of interest" description="Disordered" evidence="5">
    <location>
        <begin position="236"/>
        <end position="258"/>
    </location>
</feature>
<feature type="region of interest" description="Disordered" evidence="5">
    <location>
        <begin position="523"/>
        <end position="554"/>
    </location>
</feature>
<dbReference type="AlphaFoldDB" id="D7L5M7"/>
<keyword evidence="4" id="KW-0968">Cytoplasmic vesicle</keyword>
<reference evidence="8" key="1">
    <citation type="journal article" date="2011" name="Nat. Genet.">
        <title>The Arabidopsis lyrata genome sequence and the basis of rapid genome size change.</title>
        <authorList>
            <person name="Hu T.T."/>
            <person name="Pattyn P."/>
            <person name="Bakker E.G."/>
            <person name="Cao J."/>
            <person name="Cheng J.-F."/>
            <person name="Clark R.M."/>
            <person name="Fahlgren N."/>
            <person name="Fawcett J.A."/>
            <person name="Grimwood J."/>
            <person name="Gundlach H."/>
            <person name="Haberer G."/>
            <person name="Hollister J.D."/>
            <person name="Ossowski S."/>
            <person name="Ottilar R.P."/>
            <person name="Salamov A.A."/>
            <person name="Schneeberger K."/>
            <person name="Spannagl M."/>
            <person name="Wang X."/>
            <person name="Yang L."/>
            <person name="Nasrallah M.E."/>
            <person name="Bergelson J."/>
            <person name="Carrington J.C."/>
            <person name="Gaut B.S."/>
            <person name="Schmutz J."/>
            <person name="Mayer K.F.X."/>
            <person name="Van de Peer Y."/>
            <person name="Grigoriev I.V."/>
            <person name="Nordborg M."/>
            <person name="Weigel D."/>
            <person name="Guo Y.-L."/>
        </authorList>
    </citation>
    <scope>NUCLEOTIDE SEQUENCE [LARGE SCALE GENOMIC DNA]</scope>
    <source>
        <strain evidence="8">cv. MN47</strain>
    </source>
</reference>
<feature type="compositionally biased region" description="Low complexity" evidence="5">
    <location>
        <begin position="527"/>
        <end position="537"/>
    </location>
</feature>
<dbReference type="GO" id="GO:0030136">
    <property type="term" value="C:clathrin-coated vesicle"/>
    <property type="evidence" value="ECO:0007669"/>
    <property type="project" value="EnsemblPlants"/>
</dbReference>
<evidence type="ECO:0000259" key="6">
    <source>
        <dbReference type="PROSITE" id="PS50179"/>
    </source>
</evidence>
<dbReference type="GO" id="GO:0005768">
    <property type="term" value="C:endosome"/>
    <property type="evidence" value="ECO:0007669"/>
    <property type="project" value="EnsemblPlants"/>
</dbReference>
<evidence type="ECO:0000313" key="7">
    <source>
        <dbReference type="EMBL" id="EFH59253.1"/>
    </source>
</evidence>
<dbReference type="SUPFAM" id="SSF48371">
    <property type="entry name" value="ARM repeat"/>
    <property type="match status" value="1"/>
</dbReference>
<dbReference type="Proteomes" id="UP000008694">
    <property type="component" value="Unassembled WGS sequence"/>
</dbReference>
<dbReference type="SMART" id="SM00288">
    <property type="entry name" value="VHS"/>
    <property type="match status" value="1"/>
</dbReference>
<evidence type="ECO:0000256" key="1">
    <source>
        <dbReference type="ARBA" id="ARBA00004541"/>
    </source>
</evidence>
<dbReference type="GO" id="GO:0035652">
    <property type="term" value="P:clathrin-coated vesicle cargo loading"/>
    <property type="evidence" value="ECO:0007669"/>
    <property type="project" value="EnsemblPlants"/>
</dbReference>
<gene>
    <name evidence="7" type="ORF">ARALYDRAFT_897934</name>
</gene>
<feature type="region of interest" description="Disordered" evidence="5">
    <location>
        <begin position="445"/>
        <end position="465"/>
    </location>
</feature>
<dbReference type="GO" id="GO:0030276">
    <property type="term" value="F:clathrin binding"/>
    <property type="evidence" value="ECO:0007669"/>
    <property type="project" value="EnsemblPlants"/>
</dbReference>
<keyword evidence="3" id="KW-0333">Golgi apparatus</keyword>
<proteinExistence type="predicted"/>
<sequence length="694" mass="75681">MDTSRRAVESYWRSRMIDGVTSDEDKVAPVYKLEEICDLLRSSHVSIVKEFSEFILKRLDNKSPIVKQKALRLIKYAVGKSGSEFRREMQRNSVAVRNLFHYKGHPDPLKGDALNKAVRETAHETISAIFSEENGAKPAAPESINRRIEGFGNTNFQVPSNDNKSFLSEVVGIGSASIKQGISNFAQGHLPKKNENGSSSYRGPNLHRSLTMENENFSRYDPVKLAKDGNYGMSKNTTGGSWGHASGEASESSASVRVESKTREEKLLETIVTSGGVRLQPTRDALHVFILEAVKMDAVALSIALDEKLQSPMWQVRMKALCVLEAILRKKEDDNFSIVHTYFSENMDAIQRCSESPQSSLREKANKVLSLLNGGQSSGLMSSSDNTVKREAAVDLPDLIDTGDSDYIKEDTLNNLNAIDTGSTVTKAAPLMDDDWFGDSSDTILSSSEKKNDDDPFADVSFHPNEEKVSADDLFSGMTVGEKSAAAAGNHVPELFDMFGSTAKLEAEPKDSKNINDLMASFSIDENNSNQKSSSSSTLPEDLFAMPSTTSHQAPENPVGGILGSQNPGFIQNTMLPGGVMPFNFPPGMMMNPAFASQPLNYAAIASLLAQQQQYLGNMSNFQQFGNLNAQGSGNVLSMGTSGGNQSAFPDIFQPNFGNQAPTSTMNGSKKEDTRAFDFISDHLASTRDTKRVS</sequence>
<name>D7L5M7_ARALL</name>
<dbReference type="KEGG" id="aly:9319060"/>
<feature type="domain" description="VHS" evidence="6">
    <location>
        <begin position="35"/>
        <end position="89"/>
    </location>
</feature>
<accession>D7L5M7</accession>
<dbReference type="InterPro" id="IPR016024">
    <property type="entry name" value="ARM-type_fold"/>
</dbReference>
<dbReference type="STRING" id="81972.D7L5M7"/>
<evidence type="ECO:0000313" key="8">
    <source>
        <dbReference type="Proteomes" id="UP000008694"/>
    </source>
</evidence>
<dbReference type="OrthoDB" id="118154at2759"/>
<dbReference type="eggNOG" id="ENOG502QV38">
    <property type="taxonomic scope" value="Eukaryota"/>
</dbReference>
<dbReference type="Gramene" id="scaffold_301904.1">
    <property type="protein sequence ID" value="scaffold_301904.1"/>
    <property type="gene ID" value="scaffold_301904.1"/>
</dbReference>
<evidence type="ECO:0000256" key="5">
    <source>
        <dbReference type="SAM" id="MobiDB-lite"/>
    </source>
</evidence>
<dbReference type="Gene3D" id="1.25.40.90">
    <property type="match status" value="1"/>
</dbReference>
<dbReference type="GO" id="GO:0035091">
    <property type="term" value="F:phosphatidylinositol binding"/>
    <property type="evidence" value="ECO:0007669"/>
    <property type="project" value="InterPro"/>
</dbReference>
<dbReference type="GO" id="GO:0032588">
    <property type="term" value="C:trans-Golgi network membrane"/>
    <property type="evidence" value="ECO:0007669"/>
    <property type="project" value="TreeGrafter"/>
</dbReference>
<evidence type="ECO:0000256" key="4">
    <source>
        <dbReference type="ARBA" id="ARBA00023329"/>
    </source>
</evidence>
<protein>
    <submittedName>
        <fullName evidence="7">Binding protein</fullName>
    </submittedName>
</protein>